<name>A0A7Z2VD38_XANCA</name>
<reference evidence="3 4" key="1">
    <citation type="submission" date="2020-04" db="EMBL/GenBank/DDBJ databases">
        <title>Genome-Wide Identification of 5-Methylcytosine Sites in Bacterial Genomes By High-Throughput Sequencing of MspJI Restriction Fragments.</title>
        <authorList>
            <person name="Wu V."/>
        </authorList>
    </citation>
    <scope>NUCLEOTIDE SEQUENCE [LARGE SCALE GENOMIC DNA]</scope>
    <source>
        <strain evidence="3 4">NEB122</strain>
    </source>
</reference>
<protein>
    <submittedName>
        <fullName evidence="3">Relaxase/mobilization nuclease domain-containing protein</fullName>
    </submittedName>
</protein>
<evidence type="ECO:0000313" key="4">
    <source>
        <dbReference type="Proteomes" id="UP000503498"/>
    </source>
</evidence>
<reference evidence="3 4" key="2">
    <citation type="submission" date="2020-04" db="EMBL/GenBank/DDBJ databases">
        <authorList>
            <person name="Fomenkov A."/>
            <person name="Anton B.P."/>
            <person name="Roberts R.J."/>
        </authorList>
    </citation>
    <scope>NUCLEOTIDE SEQUENCE [LARGE SCALE GENOMIC DNA]</scope>
    <source>
        <strain evidence="3 4">NEB122</strain>
    </source>
</reference>
<feature type="region of interest" description="Disordered" evidence="1">
    <location>
        <begin position="312"/>
        <end position="331"/>
    </location>
</feature>
<dbReference type="InterPro" id="IPR005094">
    <property type="entry name" value="Endonuclease_MobA/VirD2"/>
</dbReference>
<organism evidence="3 4">
    <name type="scientific">Xanthomonas campestris pv. badrii</name>
    <dbReference type="NCBI Taxonomy" id="149696"/>
    <lineage>
        <taxon>Bacteria</taxon>
        <taxon>Pseudomonadati</taxon>
        <taxon>Pseudomonadota</taxon>
        <taxon>Gammaproteobacteria</taxon>
        <taxon>Lysobacterales</taxon>
        <taxon>Lysobacteraceae</taxon>
        <taxon>Xanthomonas</taxon>
    </lineage>
</organism>
<proteinExistence type="predicted"/>
<dbReference type="Proteomes" id="UP000503498">
    <property type="component" value="Chromosome"/>
</dbReference>
<accession>A0A7Z2VD38</accession>
<feature type="compositionally biased region" description="Basic and acidic residues" evidence="1">
    <location>
        <begin position="318"/>
        <end position="331"/>
    </location>
</feature>
<dbReference type="Gene3D" id="3.30.930.30">
    <property type="match status" value="1"/>
</dbReference>
<dbReference type="EMBL" id="CP051651">
    <property type="protein sequence ID" value="QJD69258.1"/>
    <property type="molecule type" value="Genomic_DNA"/>
</dbReference>
<sequence length="331" mass="37368">MSQSIEVLDRLLRGPVRWRKAPSDQGTKRRRPSLAEDLQTVARVTARTPEVMVRISGKAKGAKHVEEHLRYITRDGELSAEDESGRLVTGRRMVKETAAAWMEGSTLNRRNNSRDTVNVILSMPPGTDREKLLAAARQFGRETFGSDHSYLLVRHDDTDHPHCHLTVRSLAFSGRRLNPKRDDLQAWRVAFAAACRTHGIAAEATPRRARGAVRKSKRQAVFHADNAKRSTVQKAKVQEALMAVMRPSVAPLELDRAALEQNALVRADWNQLAEELSRASAGKGQALAHQIRRFLAEMPAAETERMQLQKQLRRHLQQQKEQEDAKPERTL</sequence>
<dbReference type="AlphaFoldDB" id="A0A7Z2VD38"/>
<evidence type="ECO:0000256" key="1">
    <source>
        <dbReference type="SAM" id="MobiDB-lite"/>
    </source>
</evidence>
<evidence type="ECO:0000259" key="2">
    <source>
        <dbReference type="Pfam" id="PF03432"/>
    </source>
</evidence>
<gene>
    <name evidence="3" type="ORF">HG421_17140</name>
</gene>
<dbReference type="RefSeq" id="WP_169707405.1">
    <property type="nucleotide sequence ID" value="NZ_CP051651.1"/>
</dbReference>
<evidence type="ECO:0000313" key="3">
    <source>
        <dbReference type="EMBL" id="QJD69258.1"/>
    </source>
</evidence>
<dbReference type="Pfam" id="PF03432">
    <property type="entry name" value="Relaxase"/>
    <property type="match status" value="1"/>
</dbReference>
<feature type="domain" description="MobA/VirD2-like nuclease" evidence="2">
    <location>
        <begin position="71"/>
        <end position="199"/>
    </location>
</feature>